<organism evidence="2 3">
    <name type="scientific">Luteimonas terrae</name>
    <dbReference type="NCBI Taxonomy" id="1530191"/>
    <lineage>
        <taxon>Bacteria</taxon>
        <taxon>Pseudomonadati</taxon>
        <taxon>Pseudomonadota</taxon>
        <taxon>Gammaproteobacteria</taxon>
        <taxon>Lysobacterales</taxon>
        <taxon>Lysobacteraceae</taxon>
        <taxon>Luteimonas</taxon>
    </lineage>
</organism>
<name>A0A4R5U4Y8_9GAMM</name>
<keyword evidence="1" id="KW-1133">Transmembrane helix</keyword>
<dbReference type="AlphaFoldDB" id="A0A4R5U4Y8"/>
<feature type="transmembrane region" description="Helical" evidence="1">
    <location>
        <begin position="84"/>
        <end position="101"/>
    </location>
</feature>
<gene>
    <name evidence="2" type="ORF">E2F49_16025</name>
</gene>
<dbReference type="OrthoDB" id="5966662at2"/>
<dbReference type="EMBL" id="SMTG01000010">
    <property type="protein sequence ID" value="TDK28846.1"/>
    <property type="molecule type" value="Genomic_DNA"/>
</dbReference>
<comment type="caution">
    <text evidence="2">The sequence shown here is derived from an EMBL/GenBank/DDBJ whole genome shotgun (WGS) entry which is preliminary data.</text>
</comment>
<proteinExistence type="predicted"/>
<evidence type="ECO:0000256" key="1">
    <source>
        <dbReference type="SAM" id="Phobius"/>
    </source>
</evidence>
<protein>
    <submittedName>
        <fullName evidence="2">DUF2752 domain-containing protein</fullName>
    </submittedName>
</protein>
<keyword evidence="1" id="KW-0472">Membrane</keyword>
<evidence type="ECO:0000313" key="2">
    <source>
        <dbReference type="EMBL" id="TDK28846.1"/>
    </source>
</evidence>
<feature type="transmembrane region" description="Helical" evidence="1">
    <location>
        <begin position="12"/>
        <end position="34"/>
    </location>
</feature>
<dbReference type="Pfam" id="PF10825">
    <property type="entry name" value="DUF2752"/>
    <property type="match status" value="1"/>
</dbReference>
<dbReference type="Proteomes" id="UP000295543">
    <property type="component" value="Unassembled WGS sequence"/>
</dbReference>
<sequence>MSTAGSHVPRRLRALTIALAGGGVTLAATGAWLLRSFDPNAPGSPFPPCMFYSATGWHCPACGLTRCLHALVHGDLPRAVSMNPLLFVLLALVPLFAGWHLGWRPPWLQRLARVASDWRPWVALVLMYWVARNLPWMPFTLLAPG</sequence>
<evidence type="ECO:0000313" key="3">
    <source>
        <dbReference type="Proteomes" id="UP000295543"/>
    </source>
</evidence>
<reference evidence="2 3" key="1">
    <citation type="submission" date="2019-03" db="EMBL/GenBank/DDBJ databases">
        <title>Luteimonas zhaokaii sp.nov., isolated from the rectal contents of Plateau pika in Yushu, Qinghai Province, China.</title>
        <authorList>
            <person name="Zhang G."/>
        </authorList>
    </citation>
    <scope>NUCLEOTIDE SEQUENCE [LARGE SCALE GENOMIC DNA]</scope>
    <source>
        <strain evidence="2 3">THG-MD21</strain>
    </source>
</reference>
<dbReference type="InterPro" id="IPR021215">
    <property type="entry name" value="DUF2752"/>
</dbReference>
<dbReference type="RefSeq" id="WP_133394823.1">
    <property type="nucleotide sequence ID" value="NZ_SMTG01000010.1"/>
</dbReference>
<keyword evidence="1" id="KW-0812">Transmembrane</keyword>
<accession>A0A4R5U4Y8</accession>
<keyword evidence="3" id="KW-1185">Reference proteome</keyword>
<feature type="transmembrane region" description="Helical" evidence="1">
    <location>
        <begin position="121"/>
        <end position="143"/>
    </location>
</feature>